<dbReference type="SUPFAM" id="SSF54373">
    <property type="entry name" value="FAD-linked reductases, C-terminal domain"/>
    <property type="match status" value="1"/>
</dbReference>
<evidence type="ECO:0000256" key="3">
    <source>
        <dbReference type="PIRSR" id="PIRSR601613-1"/>
    </source>
</evidence>
<comment type="cofactor">
    <cofactor evidence="1 4">
        <name>FAD</name>
        <dbReference type="ChEBI" id="CHEBI:57692"/>
    </cofactor>
</comment>
<feature type="domain" description="Amine oxidase" evidence="5">
    <location>
        <begin position="12"/>
        <end position="446"/>
    </location>
</feature>
<dbReference type="EC" id="1.4.3.-" evidence="4"/>
<keyword evidence="2 4" id="KW-0560">Oxidoreductase</keyword>
<dbReference type="Proteomes" id="UP001163046">
    <property type="component" value="Unassembled WGS sequence"/>
</dbReference>
<dbReference type="SUPFAM" id="SSF51905">
    <property type="entry name" value="FAD/NAD(P)-binding domain"/>
    <property type="match status" value="1"/>
</dbReference>
<evidence type="ECO:0000256" key="1">
    <source>
        <dbReference type="ARBA" id="ARBA00001974"/>
    </source>
</evidence>
<dbReference type="Pfam" id="PF01593">
    <property type="entry name" value="Amino_oxidase"/>
    <property type="match status" value="1"/>
</dbReference>
<gene>
    <name evidence="6" type="ORF">OS493_033700</name>
</gene>
<organism evidence="6 7">
    <name type="scientific">Desmophyllum pertusum</name>
    <dbReference type="NCBI Taxonomy" id="174260"/>
    <lineage>
        <taxon>Eukaryota</taxon>
        <taxon>Metazoa</taxon>
        <taxon>Cnidaria</taxon>
        <taxon>Anthozoa</taxon>
        <taxon>Hexacorallia</taxon>
        <taxon>Scleractinia</taxon>
        <taxon>Caryophylliina</taxon>
        <taxon>Caryophylliidae</taxon>
        <taxon>Desmophyllum</taxon>
    </lineage>
</organism>
<protein>
    <recommendedName>
        <fullName evidence="4">Amine oxidase</fullName>
        <ecNumber evidence="4">1.4.3.-</ecNumber>
    </recommendedName>
</protein>
<feature type="binding site" evidence="3">
    <location>
        <position position="427"/>
    </location>
    <ligand>
        <name>FAD</name>
        <dbReference type="ChEBI" id="CHEBI:57692"/>
    </ligand>
</feature>
<dbReference type="EMBL" id="MU825918">
    <property type="protein sequence ID" value="KAJ7382644.1"/>
    <property type="molecule type" value="Genomic_DNA"/>
</dbReference>
<dbReference type="InterPro" id="IPR036188">
    <property type="entry name" value="FAD/NAD-bd_sf"/>
</dbReference>
<dbReference type="GO" id="GO:0008131">
    <property type="term" value="F:primary methylamine oxidase activity"/>
    <property type="evidence" value="ECO:0007669"/>
    <property type="project" value="UniProtKB-ARBA"/>
</dbReference>
<keyword evidence="4" id="KW-0274">FAD</keyword>
<dbReference type="InterPro" id="IPR050281">
    <property type="entry name" value="Flavin_monoamine_oxidase"/>
</dbReference>
<evidence type="ECO:0000259" key="5">
    <source>
        <dbReference type="Pfam" id="PF01593"/>
    </source>
</evidence>
<dbReference type="PRINTS" id="PR00757">
    <property type="entry name" value="AMINEOXDASEF"/>
</dbReference>
<dbReference type="PANTHER" id="PTHR10742">
    <property type="entry name" value="FLAVIN MONOAMINE OXIDASE"/>
    <property type="match status" value="1"/>
</dbReference>
<evidence type="ECO:0000256" key="2">
    <source>
        <dbReference type="ARBA" id="ARBA00023002"/>
    </source>
</evidence>
<keyword evidence="4" id="KW-0285">Flavoprotein</keyword>
<feature type="binding site" evidence="3">
    <location>
        <position position="13"/>
    </location>
    <ligand>
        <name>FAD</name>
        <dbReference type="ChEBI" id="CHEBI:57692"/>
    </ligand>
</feature>
<proteinExistence type="inferred from homology"/>
<feature type="binding site" evidence="3">
    <location>
        <begin position="59"/>
        <end position="62"/>
    </location>
    <ligand>
        <name>FAD</name>
        <dbReference type="ChEBI" id="CHEBI:57692"/>
    </ligand>
</feature>
<dbReference type="PANTHER" id="PTHR10742:SF410">
    <property type="entry name" value="LYSINE-SPECIFIC HISTONE DEMETHYLASE 2"/>
    <property type="match status" value="1"/>
</dbReference>
<dbReference type="InterPro" id="IPR001613">
    <property type="entry name" value="Flavin_amine_oxidase"/>
</dbReference>
<accession>A0A9W9ZM94</accession>
<name>A0A9W9ZM94_9CNID</name>
<comment type="caution">
    <text evidence="6">The sequence shown here is derived from an EMBL/GenBank/DDBJ whole genome shotgun (WGS) entry which is preliminary data.</text>
</comment>
<comment type="similarity">
    <text evidence="4">Belongs to the flavin monoamine oxidase family.</text>
</comment>
<evidence type="ECO:0000256" key="4">
    <source>
        <dbReference type="RuleBase" id="RU362067"/>
    </source>
</evidence>
<dbReference type="OrthoDB" id="5977782at2759"/>
<keyword evidence="7" id="KW-1185">Reference proteome</keyword>
<evidence type="ECO:0000313" key="6">
    <source>
        <dbReference type="EMBL" id="KAJ7382644.1"/>
    </source>
</evidence>
<feature type="binding site" evidence="3">
    <location>
        <position position="62"/>
    </location>
    <ligand>
        <name>FAD</name>
        <dbReference type="ChEBI" id="CHEBI:57692"/>
    </ligand>
</feature>
<dbReference type="InterPro" id="IPR002937">
    <property type="entry name" value="Amino_oxidase"/>
</dbReference>
<evidence type="ECO:0000313" key="7">
    <source>
        <dbReference type="Proteomes" id="UP001163046"/>
    </source>
</evidence>
<dbReference type="Gene3D" id="3.50.50.60">
    <property type="entry name" value="FAD/NAD(P)-binding domain"/>
    <property type="match status" value="1"/>
</dbReference>
<reference evidence="6" key="1">
    <citation type="submission" date="2023-01" db="EMBL/GenBank/DDBJ databases">
        <title>Genome assembly of the deep-sea coral Lophelia pertusa.</title>
        <authorList>
            <person name="Herrera S."/>
            <person name="Cordes E."/>
        </authorList>
    </citation>
    <scope>NUCLEOTIDE SEQUENCE</scope>
    <source>
        <strain evidence="6">USNM1676648</strain>
        <tissue evidence="6">Polyp</tissue>
    </source>
</reference>
<sequence>MSCDVAIVGGGISGLYVAETLLRLKKETNVCLFERDHRFGGRIRDHTFQRVSNIPVSLGAWRVDEGHSAVWDILERFNISSTQLAKNNHDRLEARGFFANDTETVKQKAFPALNHGRFQNTTYRQMLGYAFSHRKEASNFASLSDFITEYLTPEGLQLFGHLTGFRLYYGRQQSPESVFEIEEAFAMANATGNYFRLDNGLSVITRALEMSAMKHGANLYVDQEIRVINENKKKQFKLITTNYTVTANKLVLAVPVNPMKQIEGSLAERIQNDSTFDSIGFMVAFKGFAVFEEAWWQRNSTGNRYLADEQECCLTVTVWDSRFHTGRSRGPKGEAVLQMSYAKLRCAVKWGELLKIQSKEYMDQQMLKALKRLFPGVDIPKPLESVYMYWEEGYRHVQRAGTHVSSFKVVEWAKRPFQGQDVFVVGEAYHPLKGWIEGALQSAENALREGWGIGNINDFKKQIRELPQEHMINNHLDWSLFP</sequence>
<dbReference type="AlphaFoldDB" id="A0A9W9ZM94"/>